<gene>
    <name evidence="3" type="ORF">MNODULE_04655</name>
</gene>
<feature type="compositionally biased region" description="Basic and acidic residues" evidence="1">
    <location>
        <begin position="66"/>
        <end position="76"/>
    </location>
</feature>
<comment type="caution">
    <text evidence="3">The sequence shown here is derived from an EMBL/GenBank/DDBJ whole genome shotgun (WGS) entry which is preliminary data.</text>
</comment>
<accession>A0A7X6DMS5</accession>
<protein>
    <recommendedName>
        <fullName evidence="5">Secreted protein</fullName>
    </recommendedName>
</protein>
<feature type="signal peptide" evidence="2">
    <location>
        <begin position="1"/>
        <end position="20"/>
    </location>
</feature>
<feature type="compositionally biased region" description="Basic and acidic residues" evidence="1">
    <location>
        <begin position="143"/>
        <end position="155"/>
    </location>
</feature>
<dbReference type="AlphaFoldDB" id="A0A7X6DMS5"/>
<evidence type="ECO:0000256" key="1">
    <source>
        <dbReference type="SAM" id="MobiDB-lite"/>
    </source>
</evidence>
<evidence type="ECO:0000313" key="3">
    <source>
        <dbReference type="EMBL" id="NKE70034.1"/>
    </source>
</evidence>
<feature type="chain" id="PRO_5031530946" description="Secreted protein" evidence="2">
    <location>
        <begin position="21"/>
        <end position="219"/>
    </location>
</feature>
<dbReference type="Proteomes" id="UP000534783">
    <property type="component" value="Unassembled WGS sequence"/>
</dbReference>
<keyword evidence="4" id="KW-1185">Reference proteome</keyword>
<proteinExistence type="predicted"/>
<evidence type="ECO:0008006" key="5">
    <source>
        <dbReference type="Google" id="ProtNLM"/>
    </source>
</evidence>
<name>A0A7X6DMS5_9BACT</name>
<feature type="region of interest" description="Disordered" evidence="1">
    <location>
        <begin position="28"/>
        <end position="76"/>
    </location>
</feature>
<dbReference type="RefSeq" id="WP_168058304.1">
    <property type="nucleotide sequence ID" value="NZ_VTOW01000001.1"/>
</dbReference>
<organism evidence="3 4">
    <name type="scientific">Candidatus Manganitrophus noduliformans</name>
    <dbReference type="NCBI Taxonomy" id="2606439"/>
    <lineage>
        <taxon>Bacteria</taxon>
        <taxon>Pseudomonadati</taxon>
        <taxon>Nitrospirota</taxon>
        <taxon>Nitrospiria</taxon>
        <taxon>Candidatus Troglogloeales</taxon>
        <taxon>Candidatus Manganitrophaceae</taxon>
        <taxon>Candidatus Manganitrophus</taxon>
    </lineage>
</organism>
<feature type="region of interest" description="Disordered" evidence="1">
    <location>
        <begin position="136"/>
        <end position="163"/>
    </location>
</feature>
<reference evidence="3 4" key="1">
    <citation type="journal article" date="2020" name="Nature">
        <title>Bacterial chemolithoautotrophy via manganese oxidation.</title>
        <authorList>
            <person name="Yu H."/>
            <person name="Leadbetter J.R."/>
        </authorList>
    </citation>
    <scope>NUCLEOTIDE SEQUENCE [LARGE SCALE GENOMIC DNA]</scope>
    <source>
        <strain evidence="3 4">Mn-1</strain>
    </source>
</reference>
<evidence type="ECO:0000256" key="2">
    <source>
        <dbReference type="SAM" id="SignalP"/>
    </source>
</evidence>
<keyword evidence="2" id="KW-0732">Signal</keyword>
<evidence type="ECO:0000313" key="4">
    <source>
        <dbReference type="Proteomes" id="UP000534783"/>
    </source>
</evidence>
<dbReference type="EMBL" id="VTOW01000001">
    <property type="protein sequence ID" value="NKE70034.1"/>
    <property type="molecule type" value="Genomic_DNA"/>
</dbReference>
<sequence>MNRKMLYATLILLSLTVRTAYTGDLLDGGPMIDTPANEEMIDTPADRSKGKPPAGQSDEAGESATDEFHRRVTGEIDRVEDGMISLKTEEGTVRKFGVKDAKKEGLKGLKPGDRVTLELDEGNEIADIHKEAQVAEGNQNGADDGKGGFSPEKHRSITGTLESFNAMERKVTIKTAEGQSKSFQLKNPAISKLTGVMPGTEVVLEIDEQNRVMDAHKPS</sequence>